<organism evidence="1 2">
    <name type="scientific">Hydrogenivirga caldilitoris</name>
    <dbReference type="NCBI Taxonomy" id="246264"/>
    <lineage>
        <taxon>Bacteria</taxon>
        <taxon>Pseudomonadati</taxon>
        <taxon>Aquificota</taxon>
        <taxon>Aquificia</taxon>
        <taxon>Aquificales</taxon>
        <taxon>Aquificaceae</taxon>
        <taxon>Hydrogenivirga</taxon>
    </lineage>
</organism>
<evidence type="ECO:0000313" key="1">
    <source>
        <dbReference type="EMBL" id="RLJ70829.1"/>
    </source>
</evidence>
<proteinExistence type="predicted"/>
<accession>A0A497XRV9</accession>
<dbReference type="AlphaFoldDB" id="A0A497XRV9"/>
<dbReference type="NCBIfam" id="TIGR00738">
    <property type="entry name" value="rrf2_super"/>
    <property type="match status" value="1"/>
</dbReference>
<dbReference type="RefSeq" id="WP_245960408.1">
    <property type="nucleotide sequence ID" value="NZ_RCCJ01000001.1"/>
</dbReference>
<dbReference type="GO" id="GO:0005829">
    <property type="term" value="C:cytosol"/>
    <property type="evidence" value="ECO:0007669"/>
    <property type="project" value="TreeGrafter"/>
</dbReference>
<reference evidence="1 2" key="1">
    <citation type="submission" date="2018-10" db="EMBL/GenBank/DDBJ databases">
        <title>Genomic Encyclopedia of Archaeal and Bacterial Type Strains, Phase II (KMG-II): from individual species to whole genera.</title>
        <authorList>
            <person name="Goeker M."/>
        </authorList>
    </citation>
    <scope>NUCLEOTIDE SEQUENCE [LARGE SCALE GENOMIC DNA]</scope>
    <source>
        <strain evidence="1 2">DSM 16510</strain>
    </source>
</reference>
<protein>
    <submittedName>
        <fullName evidence="1">BadM/Rrf2 family transcriptional regulator</fullName>
    </submittedName>
</protein>
<dbReference type="Proteomes" id="UP000267841">
    <property type="component" value="Unassembled WGS sequence"/>
</dbReference>
<sequence>MMIYSDTVRYALMALAYLALHKDRLVKAEEIAKAQNIPRPFLSKILHELAKREVLLSVKGPKGGFALKVDPKELSMWDVVVLMGEENKFQTCVLMPEKCDVYETNPCIVHHRWEKLKRKIIDFLKETTIADLISVEERHLAELLSSGK</sequence>
<dbReference type="Gene3D" id="1.10.10.10">
    <property type="entry name" value="Winged helix-like DNA-binding domain superfamily/Winged helix DNA-binding domain"/>
    <property type="match status" value="1"/>
</dbReference>
<keyword evidence="2" id="KW-1185">Reference proteome</keyword>
<dbReference type="GO" id="GO:0003700">
    <property type="term" value="F:DNA-binding transcription factor activity"/>
    <property type="evidence" value="ECO:0007669"/>
    <property type="project" value="TreeGrafter"/>
</dbReference>
<dbReference type="InterPro" id="IPR036390">
    <property type="entry name" value="WH_DNA-bd_sf"/>
</dbReference>
<dbReference type="Pfam" id="PF02082">
    <property type="entry name" value="Rrf2"/>
    <property type="match status" value="1"/>
</dbReference>
<dbReference type="PANTHER" id="PTHR33221:SF14">
    <property type="entry name" value="HTH-TYPE TRANSCRIPTIONAL REGULATOR AQ_268-RELATED"/>
    <property type="match status" value="1"/>
</dbReference>
<dbReference type="InterPro" id="IPR036388">
    <property type="entry name" value="WH-like_DNA-bd_sf"/>
</dbReference>
<comment type="caution">
    <text evidence="1">The sequence shown here is derived from an EMBL/GenBank/DDBJ whole genome shotgun (WGS) entry which is preliminary data.</text>
</comment>
<dbReference type="SUPFAM" id="SSF46785">
    <property type="entry name" value="Winged helix' DNA-binding domain"/>
    <property type="match status" value="1"/>
</dbReference>
<dbReference type="PANTHER" id="PTHR33221">
    <property type="entry name" value="WINGED HELIX-TURN-HELIX TRANSCRIPTIONAL REGULATOR, RRF2 FAMILY"/>
    <property type="match status" value="1"/>
</dbReference>
<dbReference type="EMBL" id="RCCJ01000001">
    <property type="protein sequence ID" value="RLJ70829.1"/>
    <property type="molecule type" value="Genomic_DNA"/>
</dbReference>
<name>A0A497XRV9_9AQUI</name>
<gene>
    <name evidence="1" type="ORF">BCF55_1113</name>
</gene>
<evidence type="ECO:0000313" key="2">
    <source>
        <dbReference type="Proteomes" id="UP000267841"/>
    </source>
</evidence>
<dbReference type="InterPro" id="IPR000944">
    <property type="entry name" value="Tscrpt_reg_Rrf2"/>
</dbReference>
<dbReference type="PROSITE" id="PS51197">
    <property type="entry name" value="HTH_RRF2_2"/>
    <property type="match status" value="1"/>
</dbReference>